<dbReference type="KEGG" id="sna:Snas_0320"/>
<protein>
    <submittedName>
        <fullName evidence="2">Uncharacterized protein</fullName>
    </submittedName>
</protein>
<keyword evidence="1" id="KW-0812">Transmembrane</keyword>
<dbReference type="EMBL" id="CP001778">
    <property type="protein sequence ID" value="ADD40038.1"/>
    <property type="molecule type" value="Genomic_DNA"/>
</dbReference>
<feature type="transmembrane region" description="Helical" evidence="1">
    <location>
        <begin position="207"/>
        <end position="224"/>
    </location>
</feature>
<dbReference type="Proteomes" id="UP000000844">
    <property type="component" value="Chromosome"/>
</dbReference>
<dbReference type="AlphaFoldDB" id="D3Q368"/>
<proteinExistence type="predicted"/>
<feature type="transmembrane region" description="Helical" evidence="1">
    <location>
        <begin position="182"/>
        <end position="201"/>
    </location>
</feature>
<evidence type="ECO:0000313" key="3">
    <source>
        <dbReference type="Proteomes" id="UP000000844"/>
    </source>
</evidence>
<keyword evidence="1" id="KW-1133">Transmembrane helix</keyword>
<gene>
    <name evidence="2" type="ordered locus">Snas_0320</name>
</gene>
<accession>D3Q368</accession>
<name>D3Q368_STANL</name>
<keyword evidence="1" id="KW-0472">Membrane</keyword>
<evidence type="ECO:0000256" key="1">
    <source>
        <dbReference type="SAM" id="Phobius"/>
    </source>
</evidence>
<feature type="transmembrane region" description="Helical" evidence="1">
    <location>
        <begin position="50"/>
        <end position="70"/>
    </location>
</feature>
<evidence type="ECO:0000313" key="2">
    <source>
        <dbReference type="EMBL" id="ADD40038.1"/>
    </source>
</evidence>
<sequence>MFASLLPGLRQLRAPLASGAAWLAVVWLWWGRHLPSRDEATGLLSDVYELTEHVGIAAVTAAMAFCAYIVGEVWEAIRGSHPAFRTTQIAEKAVSFPAFSLAPSRISKTWSAHGLLGFFTDSKAIFGDLFPNLGVKRPDSLNDEQKNELLEAMWRDINRAVSLTLDRDPELMAIYERASAEYWFRRLLAFPLGLAVGSATAASTSTWQMTVVGILVGAALWFTLNTQAQQKNGESVIAFLGAMYHEKLPCPALTEAGLRLFGPDEAGQSRTSNTGSVGYL</sequence>
<organism evidence="2 3">
    <name type="scientific">Stackebrandtia nassauensis (strain DSM 44728 / CIP 108903 / NRRL B-16338 / NBRC 102104 / LLR-40K-21)</name>
    <dbReference type="NCBI Taxonomy" id="446470"/>
    <lineage>
        <taxon>Bacteria</taxon>
        <taxon>Bacillati</taxon>
        <taxon>Actinomycetota</taxon>
        <taxon>Actinomycetes</taxon>
        <taxon>Glycomycetales</taxon>
        <taxon>Glycomycetaceae</taxon>
        <taxon>Stackebrandtia</taxon>
    </lineage>
</organism>
<feature type="transmembrane region" description="Helical" evidence="1">
    <location>
        <begin position="12"/>
        <end position="30"/>
    </location>
</feature>
<keyword evidence="3" id="KW-1185">Reference proteome</keyword>
<reference evidence="2 3" key="1">
    <citation type="journal article" date="2009" name="Stand. Genomic Sci.">
        <title>Complete genome sequence of Stackebrandtia nassauensis type strain (LLR-40K-21).</title>
        <authorList>
            <person name="Munk C."/>
            <person name="Lapidus A."/>
            <person name="Copeland A."/>
            <person name="Jando M."/>
            <person name="Mayilraj S."/>
            <person name="Glavina Del Rio T."/>
            <person name="Nolan M."/>
            <person name="Chen F."/>
            <person name="Lucas S."/>
            <person name="Tice H."/>
            <person name="Cheng J.F."/>
            <person name="Han C."/>
            <person name="Detter J.C."/>
            <person name="Bruce D."/>
            <person name="Goodwin L."/>
            <person name="Chain P."/>
            <person name="Pitluck S."/>
            <person name="Goker M."/>
            <person name="Ovchinikova G."/>
            <person name="Pati A."/>
            <person name="Ivanova N."/>
            <person name="Mavromatis K."/>
            <person name="Chen A."/>
            <person name="Palaniappan K."/>
            <person name="Land M."/>
            <person name="Hauser L."/>
            <person name="Chang Y.J."/>
            <person name="Jeffries C.D."/>
            <person name="Bristow J."/>
            <person name="Eisen J.A."/>
            <person name="Markowitz V."/>
            <person name="Hugenholtz P."/>
            <person name="Kyrpides N.C."/>
            <person name="Klenk H.P."/>
        </authorList>
    </citation>
    <scope>NUCLEOTIDE SEQUENCE [LARGE SCALE GENOMIC DNA]</scope>
    <source>
        <strain evidence="3">DSM 44728 / CIP 108903 / NRRL B-16338 / NBRC 102104 / LLR-40K-21</strain>
    </source>
</reference>
<dbReference type="HOGENOM" id="CLU_905649_0_0_11"/>